<evidence type="ECO:0000259" key="2">
    <source>
        <dbReference type="Pfam" id="PF12773"/>
    </source>
</evidence>
<feature type="domain" description="DZANK-type" evidence="2">
    <location>
        <begin position="47"/>
        <end position="91"/>
    </location>
</feature>
<proteinExistence type="predicted"/>
<feature type="region of interest" description="Disordered" evidence="1">
    <location>
        <begin position="1"/>
        <end position="36"/>
    </location>
</feature>
<protein>
    <submittedName>
        <fullName evidence="3">Zinc ribbon domain-containing protein</fullName>
    </submittedName>
</protein>
<dbReference type="Pfam" id="PF12773">
    <property type="entry name" value="DZR"/>
    <property type="match status" value="1"/>
</dbReference>
<sequence length="322" mass="35156">MSSQSKNADKGGSGRFKAVQSPKQQQRTAPRFRPKSFAASRPAAGLCDWCQQPVPAGAVICPHCGRSLTPDQCSFCGARMSPAAKFCTHCGQSREGTVCPACGTLNARNFCRRCGAPVTPLGREAQAAAQADPAFRAVQDRAAELARLHTRIEELRQAPPQEASAPSLSEADRALLDRYADVLRAVGASVPAQPLAGTREQERRLPRYADTAVDLDALLDAYREKAAEMDDALARLVPPPDFTPEQQRDYYAARKVATVHTAYDMSGYQPTVWQCNYCGAYHENPSACVAPELGGRWVYVTPEQYVERSHSFIEASHTLRID</sequence>
<dbReference type="InterPro" id="IPR025874">
    <property type="entry name" value="DZR"/>
</dbReference>
<evidence type="ECO:0000313" key="4">
    <source>
        <dbReference type="Proteomes" id="UP000824028"/>
    </source>
</evidence>
<dbReference type="EMBL" id="DXBX01000021">
    <property type="protein sequence ID" value="HIZ32419.1"/>
    <property type="molecule type" value="Genomic_DNA"/>
</dbReference>
<reference evidence="3" key="2">
    <citation type="submission" date="2021-04" db="EMBL/GenBank/DDBJ databases">
        <authorList>
            <person name="Gilroy R."/>
        </authorList>
    </citation>
    <scope>NUCLEOTIDE SEQUENCE</scope>
    <source>
        <strain evidence="3">ChiHjej9B8-1298</strain>
    </source>
</reference>
<accession>A0A9D2E7I4</accession>
<reference evidence="3" key="1">
    <citation type="journal article" date="2021" name="PeerJ">
        <title>Extensive microbial diversity within the chicken gut microbiome revealed by metagenomics and culture.</title>
        <authorList>
            <person name="Gilroy R."/>
            <person name="Ravi A."/>
            <person name="Getino M."/>
            <person name="Pursley I."/>
            <person name="Horton D.L."/>
            <person name="Alikhan N.F."/>
            <person name="Baker D."/>
            <person name="Gharbi K."/>
            <person name="Hall N."/>
            <person name="Watson M."/>
            <person name="Adriaenssens E.M."/>
            <person name="Foster-Nyarko E."/>
            <person name="Jarju S."/>
            <person name="Secka A."/>
            <person name="Antonio M."/>
            <person name="Oren A."/>
            <person name="Chaudhuri R.R."/>
            <person name="La Ragione R."/>
            <person name="Hildebrand F."/>
            <person name="Pallen M.J."/>
        </authorList>
    </citation>
    <scope>NUCLEOTIDE SEQUENCE</scope>
    <source>
        <strain evidence="3">ChiHjej9B8-1298</strain>
    </source>
</reference>
<evidence type="ECO:0000256" key="1">
    <source>
        <dbReference type="SAM" id="MobiDB-lite"/>
    </source>
</evidence>
<evidence type="ECO:0000313" key="3">
    <source>
        <dbReference type="EMBL" id="HIZ32419.1"/>
    </source>
</evidence>
<organism evidence="3 4">
    <name type="scientific">Candidatus Bacteroides merdigallinarum</name>
    <dbReference type="NCBI Taxonomy" id="2838473"/>
    <lineage>
        <taxon>Bacteria</taxon>
        <taxon>Pseudomonadati</taxon>
        <taxon>Bacteroidota</taxon>
        <taxon>Bacteroidia</taxon>
        <taxon>Bacteroidales</taxon>
        <taxon>Bacteroidaceae</taxon>
        <taxon>Bacteroides</taxon>
    </lineage>
</organism>
<dbReference type="Proteomes" id="UP000824028">
    <property type="component" value="Unassembled WGS sequence"/>
</dbReference>
<comment type="caution">
    <text evidence="3">The sequence shown here is derived from an EMBL/GenBank/DDBJ whole genome shotgun (WGS) entry which is preliminary data.</text>
</comment>
<name>A0A9D2E7I4_9BACE</name>
<dbReference type="AlphaFoldDB" id="A0A9D2E7I4"/>
<gene>
    <name evidence="3" type="ORF">H9814_02560</name>
</gene>